<evidence type="ECO:0000256" key="3">
    <source>
        <dbReference type="ARBA" id="ARBA00022729"/>
    </source>
</evidence>
<dbReference type="Proteomes" id="UP000095544">
    <property type="component" value="Unassembled WGS sequence"/>
</dbReference>
<accession>A0A174KN86</accession>
<dbReference type="PANTHER" id="PTHR30061">
    <property type="entry name" value="MALTOSE-BINDING PERIPLASMIC PROTEIN"/>
    <property type="match status" value="1"/>
</dbReference>
<dbReference type="GO" id="GO:0042956">
    <property type="term" value="P:maltodextrin transmembrane transport"/>
    <property type="evidence" value="ECO:0007669"/>
    <property type="project" value="TreeGrafter"/>
</dbReference>
<comment type="similarity">
    <text evidence="1">Belongs to the bacterial solute-binding protein 1 family.</text>
</comment>
<dbReference type="GO" id="GO:0055052">
    <property type="term" value="C:ATP-binding cassette (ABC) transporter complex, substrate-binding subunit-containing"/>
    <property type="evidence" value="ECO:0007669"/>
    <property type="project" value="TreeGrafter"/>
</dbReference>
<dbReference type="OrthoDB" id="362670at2"/>
<dbReference type="Pfam" id="PF13416">
    <property type="entry name" value="SBP_bac_8"/>
    <property type="match status" value="1"/>
</dbReference>
<sequence length="411" mass="46251">MKRYKRICALLLAFLLTAGNAAGCAEKEQDTVKEKEKITIWYYWSQSYVKKELANLVNGFNRTQDEIEVTTQYVPDEDFKKKLALSMADGNMPELALVDSSDFHYFHAMEPFADLTDEIRGFDEYLPEVKEACSVNGRMMGLPYGMNCAVLYYNKNIMEVHGAEVPQTWQGLYDTAVKLSDHGHYGFGLPAVESEESVYSFLPVLWSMGGEVDALDSAGSRQALHLLRQLTESGAMSRQTISLTEGDLLRQFVEGNIAMMINSSSMIASIRDLNPFLKYGVTVLPAADDGTRTTVLGGEIFGVTKGAHQDAAVKFLQYVSDKERMSSYMERSAYMAPRRDVLENQYVEDPLNRSMIEIAKSARTREFSVEWPYISRVLTDAMGEAIIGEKPEDEILREAAERMAEIRRGDL</sequence>
<dbReference type="SUPFAM" id="SSF53850">
    <property type="entry name" value="Periplasmic binding protein-like II"/>
    <property type="match status" value="1"/>
</dbReference>
<dbReference type="GO" id="GO:0015768">
    <property type="term" value="P:maltose transport"/>
    <property type="evidence" value="ECO:0007669"/>
    <property type="project" value="TreeGrafter"/>
</dbReference>
<evidence type="ECO:0000256" key="4">
    <source>
        <dbReference type="SAM" id="SignalP"/>
    </source>
</evidence>
<dbReference type="RefSeq" id="WP_050640640.1">
    <property type="nucleotide sequence ID" value="NZ_CABKUE010000008.1"/>
</dbReference>
<keyword evidence="2" id="KW-0813">Transport</keyword>
<dbReference type="PANTHER" id="PTHR30061:SF50">
    <property type="entry name" value="MALTOSE_MALTODEXTRIN-BINDING PERIPLASMIC PROTEIN"/>
    <property type="match status" value="1"/>
</dbReference>
<dbReference type="EMBL" id="CYZU01000059">
    <property type="protein sequence ID" value="CUP13423.1"/>
    <property type="molecule type" value="Genomic_DNA"/>
</dbReference>
<dbReference type="GO" id="GO:1901982">
    <property type="term" value="F:maltose binding"/>
    <property type="evidence" value="ECO:0007669"/>
    <property type="project" value="TreeGrafter"/>
</dbReference>
<organism evidence="5 6">
    <name type="scientific">Faecalicatena contorta</name>
    <dbReference type="NCBI Taxonomy" id="39482"/>
    <lineage>
        <taxon>Bacteria</taxon>
        <taxon>Bacillati</taxon>
        <taxon>Bacillota</taxon>
        <taxon>Clostridia</taxon>
        <taxon>Lachnospirales</taxon>
        <taxon>Lachnospiraceae</taxon>
        <taxon>Faecalicatena</taxon>
    </lineage>
</organism>
<dbReference type="AlphaFoldDB" id="A0A174KN86"/>
<evidence type="ECO:0000313" key="6">
    <source>
        <dbReference type="Proteomes" id="UP000095544"/>
    </source>
</evidence>
<evidence type="ECO:0000256" key="2">
    <source>
        <dbReference type="ARBA" id="ARBA00022448"/>
    </source>
</evidence>
<keyword evidence="3 4" id="KW-0732">Signal</keyword>
<dbReference type="InterPro" id="IPR006059">
    <property type="entry name" value="SBP"/>
</dbReference>
<name>A0A174KN86_9FIRM</name>
<feature type="signal peptide" evidence="4">
    <location>
        <begin position="1"/>
        <end position="21"/>
    </location>
</feature>
<gene>
    <name evidence="5" type="primary">malE_3</name>
    <name evidence="5" type="ORF">ERS852491_04360</name>
</gene>
<dbReference type="STRING" id="39482.ERS852491_04360"/>
<proteinExistence type="inferred from homology"/>
<reference evidence="5 6" key="1">
    <citation type="submission" date="2015-09" db="EMBL/GenBank/DDBJ databases">
        <authorList>
            <consortium name="Pathogen Informatics"/>
        </authorList>
    </citation>
    <scope>NUCLEOTIDE SEQUENCE [LARGE SCALE GENOMIC DNA]</scope>
    <source>
        <strain evidence="5 6">2789STDY5834876</strain>
    </source>
</reference>
<evidence type="ECO:0000313" key="5">
    <source>
        <dbReference type="EMBL" id="CUP13423.1"/>
    </source>
</evidence>
<evidence type="ECO:0000256" key="1">
    <source>
        <dbReference type="ARBA" id="ARBA00008520"/>
    </source>
</evidence>
<protein>
    <submittedName>
        <fullName evidence="5">Maltodextrin-binding protein</fullName>
    </submittedName>
</protein>
<dbReference type="Gene3D" id="3.40.190.10">
    <property type="entry name" value="Periplasmic binding protein-like II"/>
    <property type="match status" value="1"/>
</dbReference>
<feature type="chain" id="PRO_5038946075" evidence="4">
    <location>
        <begin position="22"/>
        <end position="411"/>
    </location>
</feature>